<dbReference type="EMBL" id="JAEACU010000001">
    <property type="protein sequence ID" value="KAH7546581.1"/>
    <property type="molecule type" value="Genomic_DNA"/>
</dbReference>
<name>A0A978W3P7_ZIZJJ</name>
<accession>A0A978W3P7</accession>
<evidence type="ECO:0000313" key="3">
    <source>
        <dbReference type="Proteomes" id="UP000813462"/>
    </source>
</evidence>
<proteinExistence type="predicted"/>
<dbReference type="Pfam" id="PF08276">
    <property type="entry name" value="PAN_2"/>
    <property type="match status" value="1"/>
</dbReference>
<reference evidence="2" key="1">
    <citation type="journal article" date="2021" name="Front. Plant Sci.">
        <title>Chromosome-Scale Genome Assembly for Chinese Sour Jujube and Insights Into Its Genome Evolution and Domestication Signature.</title>
        <authorList>
            <person name="Shen L.-Y."/>
            <person name="Luo H."/>
            <person name="Wang X.-L."/>
            <person name="Wang X.-M."/>
            <person name="Qiu X.-J."/>
            <person name="Liu H."/>
            <person name="Zhou S.-S."/>
            <person name="Jia K.-H."/>
            <person name="Nie S."/>
            <person name="Bao Y.-T."/>
            <person name="Zhang R.-G."/>
            <person name="Yun Q.-Z."/>
            <person name="Chai Y.-H."/>
            <person name="Lu J.-Y."/>
            <person name="Li Y."/>
            <person name="Zhao S.-W."/>
            <person name="Mao J.-F."/>
            <person name="Jia S.-G."/>
            <person name="Mao Y.-M."/>
        </authorList>
    </citation>
    <scope>NUCLEOTIDE SEQUENCE</scope>
    <source>
        <strain evidence="2">AT0</strain>
        <tissue evidence="2">Leaf</tissue>
    </source>
</reference>
<dbReference type="PANTHER" id="PTHR32444:SF247">
    <property type="entry name" value="OS01G0958200 PROTEIN"/>
    <property type="match status" value="1"/>
</dbReference>
<evidence type="ECO:0000259" key="1">
    <source>
        <dbReference type="Pfam" id="PF08276"/>
    </source>
</evidence>
<dbReference type="InterPro" id="IPR003609">
    <property type="entry name" value="Pan_app"/>
</dbReference>
<evidence type="ECO:0000313" key="2">
    <source>
        <dbReference type="EMBL" id="KAH7546581.1"/>
    </source>
</evidence>
<organism evidence="2 3">
    <name type="scientific">Ziziphus jujuba var. spinosa</name>
    <dbReference type="NCBI Taxonomy" id="714518"/>
    <lineage>
        <taxon>Eukaryota</taxon>
        <taxon>Viridiplantae</taxon>
        <taxon>Streptophyta</taxon>
        <taxon>Embryophyta</taxon>
        <taxon>Tracheophyta</taxon>
        <taxon>Spermatophyta</taxon>
        <taxon>Magnoliopsida</taxon>
        <taxon>eudicotyledons</taxon>
        <taxon>Gunneridae</taxon>
        <taxon>Pentapetalae</taxon>
        <taxon>rosids</taxon>
        <taxon>fabids</taxon>
        <taxon>Rosales</taxon>
        <taxon>Rhamnaceae</taxon>
        <taxon>Paliureae</taxon>
        <taxon>Ziziphus</taxon>
    </lineage>
</organism>
<feature type="domain" description="Apple" evidence="1">
    <location>
        <begin position="17"/>
        <end position="75"/>
    </location>
</feature>
<dbReference type="PANTHER" id="PTHR32444">
    <property type="entry name" value="BULB-TYPE LECTIN DOMAIN-CONTAINING PROTEIN"/>
    <property type="match status" value="1"/>
</dbReference>
<sequence>MDLSQGHVSNKSLNCLQISELEIARYYIFCVNVRLNLKECKAKCLSNCSGIVYTNTDIRAGGGGYAMWFGNLIDIRELQDGGHDLYIHCFHGKHSVAPNSSPNKFESSPSNVITVTVLEPQ</sequence>
<dbReference type="Proteomes" id="UP000813462">
    <property type="component" value="Unassembled WGS sequence"/>
</dbReference>
<gene>
    <name evidence="2" type="ORF">FEM48_Zijuj01G0216100</name>
</gene>
<dbReference type="AlphaFoldDB" id="A0A978W3P7"/>
<protein>
    <recommendedName>
        <fullName evidence="1">Apple domain-containing protein</fullName>
    </recommendedName>
</protein>
<comment type="caution">
    <text evidence="2">The sequence shown here is derived from an EMBL/GenBank/DDBJ whole genome shotgun (WGS) entry which is preliminary data.</text>
</comment>